<dbReference type="KEGG" id="cci:CC1G_14218"/>
<dbReference type="VEuPathDB" id="FungiDB:CC1G_14218"/>
<proteinExistence type="predicted"/>
<dbReference type="EMBL" id="AACS02000003">
    <property type="protein sequence ID" value="EFI28191.1"/>
    <property type="molecule type" value="Genomic_DNA"/>
</dbReference>
<gene>
    <name evidence="1" type="ORF">CC1G_14218</name>
</gene>
<name>D6RL83_COPC7</name>
<dbReference type="HOGENOM" id="CLU_169800_0_0_1"/>
<dbReference type="eggNOG" id="ENOG502TFZT">
    <property type="taxonomic scope" value="Eukaryota"/>
</dbReference>
<dbReference type="Proteomes" id="UP000001861">
    <property type="component" value="Unassembled WGS sequence"/>
</dbReference>
<organism evidence="1 2">
    <name type="scientific">Coprinopsis cinerea (strain Okayama-7 / 130 / ATCC MYA-4618 / FGSC 9003)</name>
    <name type="common">Inky cap fungus</name>
    <name type="synonym">Hormographiella aspergillata</name>
    <dbReference type="NCBI Taxonomy" id="240176"/>
    <lineage>
        <taxon>Eukaryota</taxon>
        <taxon>Fungi</taxon>
        <taxon>Dikarya</taxon>
        <taxon>Basidiomycota</taxon>
        <taxon>Agaricomycotina</taxon>
        <taxon>Agaricomycetes</taxon>
        <taxon>Agaricomycetidae</taxon>
        <taxon>Agaricales</taxon>
        <taxon>Agaricineae</taxon>
        <taxon>Psathyrellaceae</taxon>
        <taxon>Coprinopsis</taxon>
    </lineage>
</organism>
<reference evidence="1 2" key="1">
    <citation type="journal article" date="2010" name="Proc. Natl. Acad. Sci. U.S.A.">
        <title>Insights into evolution of multicellular fungi from the assembled chromosomes of the mushroom Coprinopsis cinerea (Coprinus cinereus).</title>
        <authorList>
            <person name="Stajich J.E."/>
            <person name="Wilke S.K."/>
            <person name="Ahren D."/>
            <person name="Au C.H."/>
            <person name="Birren B.W."/>
            <person name="Borodovsky M."/>
            <person name="Burns C."/>
            <person name="Canback B."/>
            <person name="Casselton L.A."/>
            <person name="Cheng C.K."/>
            <person name="Deng J."/>
            <person name="Dietrich F.S."/>
            <person name="Fargo D.C."/>
            <person name="Farman M.L."/>
            <person name="Gathman A.C."/>
            <person name="Goldberg J."/>
            <person name="Guigo R."/>
            <person name="Hoegger P.J."/>
            <person name="Hooker J.B."/>
            <person name="Huggins A."/>
            <person name="James T.Y."/>
            <person name="Kamada T."/>
            <person name="Kilaru S."/>
            <person name="Kodira C."/>
            <person name="Kues U."/>
            <person name="Kupfer D."/>
            <person name="Kwan H.S."/>
            <person name="Lomsadze A."/>
            <person name="Li W."/>
            <person name="Lilly W.W."/>
            <person name="Ma L.J."/>
            <person name="Mackey A.J."/>
            <person name="Manning G."/>
            <person name="Martin F."/>
            <person name="Muraguchi H."/>
            <person name="Natvig D.O."/>
            <person name="Palmerini H."/>
            <person name="Ramesh M.A."/>
            <person name="Rehmeyer C.J."/>
            <person name="Roe B.A."/>
            <person name="Shenoy N."/>
            <person name="Stanke M."/>
            <person name="Ter-Hovhannisyan V."/>
            <person name="Tunlid A."/>
            <person name="Velagapudi R."/>
            <person name="Vision T.J."/>
            <person name="Zeng Q."/>
            <person name="Zolan M.E."/>
            <person name="Pukkila P.J."/>
        </authorList>
    </citation>
    <scope>NUCLEOTIDE SEQUENCE [LARGE SCALE GENOMIC DNA]</scope>
    <source>
        <strain evidence="2">Okayama-7 / 130 / ATCC MYA-4618 / FGSC 9003</strain>
    </source>
</reference>
<sequence length="115" mass="12647">MSQSTKKAKDIKALPLSETLRDLALLRASEVDLAGLLPGEAAHEAGNDKGDEAVKTSSEFIAETRKALKVQDRGELETQGQKLEEVRLQYEELSAGLNQCCDLFAKKGRMQKNDE</sequence>
<evidence type="ECO:0000313" key="2">
    <source>
        <dbReference type="Proteomes" id="UP000001861"/>
    </source>
</evidence>
<accession>D6RL83</accession>
<dbReference type="AlphaFoldDB" id="D6RL83"/>
<comment type="caution">
    <text evidence="1">The sequence shown here is derived from an EMBL/GenBank/DDBJ whole genome shotgun (WGS) entry which is preliminary data.</text>
</comment>
<dbReference type="InParanoid" id="D6RL83"/>
<protein>
    <submittedName>
        <fullName evidence="1">Uncharacterized protein</fullName>
    </submittedName>
</protein>
<dbReference type="GeneID" id="9379225"/>
<dbReference type="RefSeq" id="XP_002911685.1">
    <property type="nucleotide sequence ID" value="XM_002911639.1"/>
</dbReference>
<keyword evidence="2" id="KW-1185">Reference proteome</keyword>
<evidence type="ECO:0000313" key="1">
    <source>
        <dbReference type="EMBL" id="EFI28191.1"/>
    </source>
</evidence>
<dbReference type="OMA" id="NSYEYVR"/>
<dbReference type="OrthoDB" id="3227556at2759"/>